<comment type="subcellular location">
    <subcellularLocation>
        <location evidence="1">Membrane</location>
        <topology evidence="1">Single-pass membrane protein</topology>
    </subcellularLocation>
</comment>
<dbReference type="InParanoid" id="C3YZF2"/>
<keyword evidence="6 10" id="KW-1133">Transmembrane helix</keyword>
<dbReference type="FunFam" id="3.80.10.10:FF:002522">
    <property type="entry name" value="Uncharacterized protein"/>
    <property type="match status" value="2"/>
</dbReference>
<reference evidence="13" key="1">
    <citation type="journal article" date="2008" name="Nature">
        <title>The amphioxus genome and the evolution of the chordate karyotype.</title>
        <authorList>
            <consortium name="US DOE Joint Genome Institute (JGI-PGF)"/>
            <person name="Putnam N.H."/>
            <person name="Butts T."/>
            <person name="Ferrier D.E.K."/>
            <person name="Furlong R.F."/>
            <person name="Hellsten U."/>
            <person name="Kawashima T."/>
            <person name="Robinson-Rechavi M."/>
            <person name="Shoguchi E."/>
            <person name="Terry A."/>
            <person name="Yu J.-K."/>
            <person name="Benito-Gutierrez E.L."/>
            <person name="Dubchak I."/>
            <person name="Garcia-Fernandez J."/>
            <person name="Gibson-Brown J.J."/>
            <person name="Grigoriev I.V."/>
            <person name="Horton A.C."/>
            <person name="de Jong P.J."/>
            <person name="Jurka J."/>
            <person name="Kapitonov V.V."/>
            <person name="Kohara Y."/>
            <person name="Kuroki Y."/>
            <person name="Lindquist E."/>
            <person name="Lucas S."/>
            <person name="Osoegawa K."/>
            <person name="Pennacchio L.A."/>
            <person name="Salamov A.A."/>
            <person name="Satou Y."/>
            <person name="Sauka-Spengler T."/>
            <person name="Schmutz J."/>
            <person name="Shin-I T."/>
            <person name="Toyoda A."/>
            <person name="Bronner-Fraser M."/>
            <person name="Fujiyama A."/>
            <person name="Holland L.Z."/>
            <person name="Holland P.W.H."/>
            <person name="Satoh N."/>
            <person name="Rokhsar D.S."/>
        </authorList>
    </citation>
    <scope>NUCLEOTIDE SEQUENCE [LARGE SCALE GENOMIC DNA]</scope>
    <source>
        <strain evidence="13">S238N-H82</strain>
        <tissue evidence="13">Testes</tissue>
    </source>
</reference>
<dbReference type="InterPro" id="IPR036179">
    <property type="entry name" value="Ig-like_dom_sf"/>
</dbReference>
<dbReference type="CDD" id="cd00096">
    <property type="entry name" value="Ig"/>
    <property type="match status" value="1"/>
</dbReference>
<evidence type="ECO:0000256" key="1">
    <source>
        <dbReference type="ARBA" id="ARBA00004167"/>
    </source>
</evidence>
<dbReference type="PROSITE" id="PS50835">
    <property type="entry name" value="IG_LIKE"/>
    <property type="match status" value="1"/>
</dbReference>
<dbReference type="Pfam" id="PF13927">
    <property type="entry name" value="Ig_3"/>
    <property type="match status" value="1"/>
</dbReference>
<dbReference type="InterPro" id="IPR003591">
    <property type="entry name" value="Leu-rich_rpt_typical-subtyp"/>
</dbReference>
<evidence type="ECO:0000256" key="10">
    <source>
        <dbReference type="SAM" id="Phobius"/>
    </source>
</evidence>
<feature type="domain" description="Ig-like" evidence="12">
    <location>
        <begin position="449"/>
        <end position="539"/>
    </location>
</feature>
<evidence type="ECO:0000256" key="2">
    <source>
        <dbReference type="ARBA" id="ARBA00022614"/>
    </source>
</evidence>
<dbReference type="InterPro" id="IPR003598">
    <property type="entry name" value="Ig_sub2"/>
</dbReference>
<dbReference type="SMART" id="SM00408">
    <property type="entry name" value="IGc2"/>
    <property type="match status" value="1"/>
</dbReference>
<evidence type="ECO:0000259" key="12">
    <source>
        <dbReference type="PROSITE" id="PS50835"/>
    </source>
</evidence>
<dbReference type="AlphaFoldDB" id="C3YZF2"/>
<evidence type="ECO:0000256" key="4">
    <source>
        <dbReference type="ARBA" id="ARBA00022729"/>
    </source>
</evidence>
<dbReference type="PROSITE" id="PS51450">
    <property type="entry name" value="LRR"/>
    <property type="match status" value="7"/>
</dbReference>
<dbReference type="EMBL" id="GG666566">
    <property type="protein sequence ID" value="EEN54223.1"/>
    <property type="molecule type" value="Genomic_DNA"/>
</dbReference>
<keyword evidence="4 11" id="KW-0732">Signal</keyword>
<organism>
    <name type="scientific">Branchiostoma floridae</name>
    <name type="common">Florida lancelet</name>
    <name type="synonym">Amphioxus</name>
    <dbReference type="NCBI Taxonomy" id="7739"/>
    <lineage>
        <taxon>Eukaryota</taxon>
        <taxon>Metazoa</taxon>
        <taxon>Chordata</taxon>
        <taxon>Cephalochordata</taxon>
        <taxon>Leptocardii</taxon>
        <taxon>Amphioxiformes</taxon>
        <taxon>Branchiostomatidae</taxon>
        <taxon>Branchiostoma</taxon>
    </lineage>
</organism>
<feature type="transmembrane region" description="Helical" evidence="10">
    <location>
        <begin position="561"/>
        <end position="584"/>
    </location>
</feature>
<dbReference type="InterPro" id="IPR007110">
    <property type="entry name" value="Ig-like_dom"/>
</dbReference>
<dbReference type="SUPFAM" id="SSF52058">
    <property type="entry name" value="L domain-like"/>
    <property type="match status" value="4"/>
</dbReference>
<dbReference type="PANTHER" id="PTHR24366">
    <property type="entry name" value="IG(IMMUNOGLOBULIN) AND LRR(LEUCINE RICH REPEAT) DOMAINS"/>
    <property type="match status" value="1"/>
</dbReference>
<dbReference type="Pfam" id="PF01463">
    <property type="entry name" value="LRRCT"/>
    <property type="match status" value="1"/>
</dbReference>
<dbReference type="SMART" id="SM00365">
    <property type="entry name" value="LRR_SD22"/>
    <property type="match status" value="16"/>
</dbReference>
<dbReference type="SUPFAM" id="SSF48726">
    <property type="entry name" value="Immunoglobulin"/>
    <property type="match status" value="1"/>
</dbReference>
<dbReference type="Gene3D" id="3.80.10.10">
    <property type="entry name" value="Ribonuclease Inhibitor"/>
    <property type="match status" value="7"/>
</dbReference>
<dbReference type="InterPro" id="IPR013783">
    <property type="entry name" value="Ig-like_fold"/>
</dbReference>
<evidence type="ECO:0000256" key="3">
    <source>
        <dbReference type="ARBA" id="ARBA00022692"/>
    </source>
</evidence>
<keyword evidence="3 10" id="KW-0812">Transmembrane</keyword>
<dbReference type="SMART" id="SM00082">
    <property type="entry name" value="LRRCT"/>
    <property type="match status" value="2"/>
</dbReference>
<dbReference type="SMART" id="SM00409">
    <property type="entry name" value="IG"/>
    <property type="match status" value="1"/>
</dbReference>
<evidence type="ECO:0000256" key="11">
    <source>
        <dbReference type="SAM" id="SignalP"/>
    </source>
</evidence>
<dbReference type="eggNOG" id="KOG0619">
    <property type="taxonomic scope" value="Eukaryota"/>
</dbReference>
<dbReference type="InterPro" id="IPR000483">
    <property type="entry name" value="Cys-rich_flank_reg_C"/>
</dbReference>
<keyword evidence="9" id="KW-0393">Immunoglobulin domain</keyword>
<sequence length="1105" mass="124802">MMAARQHVPMVHLSLLLLFICATTSADNCTCTSQYFCNCNSKNLTGVPQSLNSFVTILGLGNNRITTLESDDLNRYTQLEHLYLYGNRMTTISTGAFRNLEKLHELELENNELDVLRAGVFQGLGSLHTLELNINKLRTIEAGVFNSLGSLVVLYLHYNELEVLTPEMFDGLGNLNQLHLYNNLITTVHPNTFSHMTKLQYLYLFYNKIHTFDLSSVSGLTNLRRISLYNNNLTSVPQGDTTPNLPGITHFNMLTNNIAEISADFFSGMDNLQYLRLSYNKISNIHEDAFNTLHNLRELYLNGNSLRSLDGQIFSGLINLRSLSLEQNEIEYISPDAFTGMTALVNLKLEDNKLKIFPVEPMSGLRVSNLYLQRNLLSSLSNMAYRLLDRTSRVIIHQNPWKCDCRMIDFRRLMIGRSFEDQIVCDSPDELRGTWLKDVPLSNLTCDIPLIAWFERTTRNRLVEGNTLHLFCEVWGFQNPEITLRLPNGKHVSSTQEQTGRVQVQSNGTITIQDITQKDSGTYVCIANGIGGDTEKSLYIPEIIPNPSALVSPSGVHMSKLAGGILGAIAVAAVVALAVGVVWYKRRGTQTDEQVLVDNAQVNETPEAAAVMAARQHVPMVHLSLLLLFICATTSADNCTCTSQYFCNCNSKNLTGVPQSLNSFVTILGLGNNRITTLESDDLNRYTQLEHLYLYGNRMTTISTGAFRNLEKLHELELENNELDVLRAGVFQGLGSLHTLELNINKLRTIEAGVFNSLGSLVVLYLHYNELEVLTPEMFDGLGNLNQLHLYNNLITTVHPNTFSHMTKLQYLYLFYNKIHTFDLSSVSGLTNLRRISLYNNNLTSIPQGDTTPNLPGITHFNMLTNSIAEIAADSFSGLDNVQYLRLSYNKISNIHEDAFNTLHNLRELYLNGNSLRSLDGQIFSGLINLRSLSLEQNEIEYISPDAFTGMTALVNLKLEDNKLKIFPVEPMSGLRVSNLYLQRNLLSSLSDMAYRLLDRTSRVIIHQNPWKCDCRMIDFRRLMRGRSFEDQIVCDSPDELRGTSANSTLSFLLTQRRILPVSFSSRNKKARIRLIHLHDSDDFLLVWSVRSCRRLSRFCAHTKM</sequence>
<dbReference type="Pfam" id="PF13855">
    <property type="entry name" value="LRR_8"/>
    <property type="match status" value="6"/>
</dbReference>
<protein>
    <recommendedName>
        <fullName evidence="12">Ig-like domain-containing protein</fullName>
    </recommendedName>
</protein>
<dbReference type="InterPro" id="IPR032675">
    <property type="entry name" value="LRR_dom_sf"/>
</dbReference>
<feature type="signal peptide" evidence="11">
    <location>
        <begin position="1"/>
        <end position="26"/>
    </location>
</feature>
<keyword evidence="8" id="KW-1015">Disulfide bond</keyword>
<feature type="chain" id="PRO_5002934188" description="Ig-like domain-containing protein" evidence="11">
    <location>
        <begin position="27"/>
        <end position="1105"/>
    </location>
</feature>
<keyword evidence="5" id="KW-0677">Repeat</keyword>
<evidence type="ECO:0000313" key="13">
    <source>
        <dbReference type="EMBL" id="EEN54223.1"/>
    </source>
</evidence>
<accession>C3YZF2</accession>
<evidence type="ECO:0000256" key="9">
    <source>
        <dbReference type="ARBA" id="ARBA00023319"/>
    </source>
</evidence>
<gene>
    <name evidence="13" type="ORF">BRAFLDRAFT_119130</name>
</gene>
<dbReference type="InterPro" id="IPR001611">
    <property type="entry name" value="Leu-rich_rpt"/>
</dbReference>
<dbReference type="PANTHER" id="PTHR24366:SF161">
    <property type="entry name" value="TIR DOMAIN-CONTAINING PROTEIN"/>
    <property type="match status" value="1"/>
</dbReference>
<dbReference type="Gene3D" id="2.60.40.10">
    <property type="entry name" value="Immunoglobulins"/>
    <property type="match status" value="1"/>
</dbReference>
<name>C3YZF2_BRAFL</name>
<dbReference type="Pfam" id="PF00560">
    <property type="entry name" value="LRR_1"/>
    <property type="match status" value="1"/>
</dbReference>
<dbReference type="InterPro" id="IPR003599">
    <property type="entry name" value="Ig_sub"/>
</dbReference>
<evidence type="ECO:0000256" key="7">
    <source>
        <dbReference type="ARBA" id="ARBA00023136"/>
    </source>
</evidence>
<dbReference type="GO" id="GO:0016020">
    <property type="term" value="C:membrane"/>
    <property type="evidence" value="ECO:0007669"/>
    <property type="project" value="UniProtKB-SubCell"/>
</dbReference>
<feature type="transmembrane region" description="Helical" evidence="10">
    <location>
        <begin position="618"/>
        <end position="636"/>
    </location>
</feature>
<keyword evidence="2" id="KW-0433">Leucine-rich repeat</keyword>
<evidence type="ECO:0000256" key="8">
    <source>
        <dbReference type="ARBA" id="ARBA00023157"/>
    </source>
</evidence>
<dbReference type="FunFam" id="3.80.10.10:FF:001679">
    <property type="entry name" value="Uncharacterized protein"/>
    <property type="match status" value="2"/>
</dbReference>
<dbReference type="SMART" id="SM00369">
    <property type="entry name" value="LRR_TYP"/>
    <property type="match status" value="24"/>
</dbReference>
<keyword evidence="7 10" id="KW-0472">Membrane</keyword>
<evidence type="ECO:0000256" key="5">
    <source>
        <dbReference type="ARBA" id="ARBA00022737"/>
    </source>
</evidence>
<proteinExistence type="predicted"/>
<dbReference type="FunFam" id="2.60.40.10:FF:000076">
    <property type="entry name" value="Leucine-rich repeat and Ig domain-containing 4"/>
    <property type="match status" value="1"/>
</dbReference>
<evidence type="ECO:0000256" key="6">
    <source>
        <dbReference type="ARBA" id="ARBA00022989"/>
    </source>
</evidence>